<dbReference type="GO" id="GO:0016020">
    <property type="term" value="C:membrane"/>
    <property type="evidence" value="ECO:0007669"/>
    <property type="project" value="UniProtKB-SubCell"/>
</dbReference>
<organism evidence="4 5">
    <name type="scientific">Sphingorhabdus pulchriflava</name>
    <dbReference type="NCBI Taxonomy" id="2292257"/>
    <lineage>
        <taxon>Bacteria</taxon>
        <taxon>Pseudomonadati</taxon>
        <taxon>Pseudomonadota</taxon>
        <taxon>Alphaproteobacteria</taxon>
        <taxon>Sphingomonadales</taxon>
        <taxon>Sphingomonadaceae</taxon>
        <taxon>Sphingorhabdus</taxon>
    </lineage>
</organism>
<sequence length="222" mass="24790">MTAPKRIQENLTAAVERRLLNWICARLPLWWTPDRLTALGFFGAVLISAGYIASNWGRDWLWLSVFGYCLNWFGDSLDGSVARFRKIERPNYGYFIDHSLDALANTIFILGMGLSPYMRMDTALFGLAGYLLLSIHTFISAKVSGVMNLTYLGGGPTEVRMMLIVLTICMFVFGPEANIHWPVAGQMFSPFDIFAVVLGIVLSGVFVFHTTRSGIDLFRKGG</sequence>
<name>A0A371BJ13_9SPHN</name>
<keyword evidence="3" id="KW-1133">Transmembrane helix</keyword>
<comment type="subcellular location">
    <subcellularLocation>
        <location evidence="1">Membrane</location>
    </subcellularLocation>
</comment>
<dbReference type="InterPro" id="IPR000462">
    <property type="entry name" value="CDP-OH_P_trans"/>
</dbReference>
<feature type="transmembrane region" description="Helical" evidence="3">
    <location>
        <begin position="98"/>
        <end position="117"/>
    </location>
</feature>
<keyword evidence="3" id="KW-0812">Transmembrane</keyword>
<dbReference type="PANTHER" id="PTHR10414:SF37">
    <property type="entry name" value="BB IN A BOXCAR, ISOFORM C"/>
    <property type="match status" value="1"/>
</dbReference>
<comment type="caution">
    <text evidence="4">The sequence shown here is derived from an EMBL/GenBank/DDBJ whole genome shotgun (WGS) entry which is preliminary data.</text>
</comment>
<dbReference type="Pfam" id="PF01066">
    <property type="entry name" value="CDP-OH_P_transf"/>
    <property type="match status" value="1"/>
</dbReference>
<keyword evidence="2 3" id="KW-0472">Membrane</keyword>
<dbReference type="GO" id="GO:0008654">
    <property type="term" value="P:phospholipid biosynthetic process"/>
    <property type="evidence" value="ECO:0007669"/>
    <property type="project" value="InterPro"/>
</dbReference>
<dbReference type="InterPro" id="IPR043130">
    <property type="entry name" value="CDP-OH_PTrfase_TM_dom"/>
</dbReference>
<dbReference type="EMBL" id="QRGP01000001">
    <property type="protein sequence ID" value="RDV07566.1"/>
    <property type="molecule type" value="Genomic_DNA"/>
</dbReference>
<dbReference type="RefSeq" id="WP_115549110.1">
    <property type="nucleotide sequence ID" value="NZ_QRGP01000001.1"/>
</dbReference>
<dbReference type="GO" id="GO:0016780">
    <property type="term" value="F:phosphotransferase activity, for other substituted phosphate groups"/>
    <property type="evidence" value="ECO:0007669"/>
    <property type="project" value="InterPro"/>
</dbReference>
<gene>
    <name evidence="4" type="ORF">DXH95_09600</name>
</gene>
<dbReference type="AlphaFoldDB" id="A0A371BJ13"/>
<evidence type="ECO:0000313" key="5">
    <source>
        <dbReference type="Proteomes" id="UP000263833"/>
    </source>
</evidence>
<evidence type="ECO:0000313" key="4">
    <source>
        <dbReference type="EMBL" id="RDV07566.1"/>
    </source>
</evidence>
<keyword evidence="4" id="KW-0808">Transferase</keyword>
<keyword evidence="5" id="KW-1185">Reference proteome</keyword>
<protein>
    <submittedName>
        <fullName evidence="4">CDP-alcohol phosphatidyltransferase family protein</fullName>
    </submittedName>
</protein>
<proteinExistence type="predicted"/>
<dbReference type="Proteomes" id="UP000263833">
    <property type="component" value="Unassembled WGS sequence"/>
</dbReference>
<evidence type="ECO:0000256" key="1">
    <source>
        <dbReference type="ARBA" id="ARBA00004370"/>
    </source>
</evidence>
<reference evidence="5" key="1">
    <citation type="submission" date="2018-08" db="EMBL/GenBank/DDBJ databases">
        <authorList>
            <person name="Kim S.-J."/>
            <person name="Jung G.-Y."/>
        </authorList>
    </citation>
    <scope>NUCLEOTIDE SEQUENCE [LARGE SCALE GENOMIC DNA]</scope>
    <source>
        <strain evidence="5">GY_G</strain>
    </source>
</reference>
<feature type="transmembrane region" description="Helical" evidence="3">
    <location>
        <begin position="193"/>
        <end position="211"/>
    </location>
</feature>
<accession>A0A371BJ13</accession>
<feature type="transmembrane region" description="Helical" evidence="3">
    <location>
        <begin position="162"/>
        <end position="181"/>
    </location>
</feature>
<dbReference type="PANTHER" id="PTHR10414">
    <property type="entry name" value="ETHANOLAMINEPHOSPHOTRANSFERASE"/>
    <property type="match status" value="1"/>
</dbReference>
<dbReference type="OrthoDB" id="116551at2"/>
<evidence type="ECO:0000256" key="3">
    <source>
        <dbReference type="SAM" id="Phobius"/>
    </source>
</evidence>
<dbReference type="InterPro" id="IPR014472">
    <property type="entry name" value="CHOPT"/>
</dbReference>
<evidence type="ECO:0000256" key="2">
    <source>
        <dbReference type="ARBA" id="ARBA00023136"/>
    </source>
</evidence>
<dbReference type="Gene3D" id="1.20.120.1760">
    <property type="match status" value="1"/>
</dbReference>
<feature type="transmembrane region" description="Helical" evidence="3">
    <location>
        <begin position="123"/>
        <end position="141"/>
    </location>
</feature>